<reference evidence="2" key="1">
    <citation type="submission" date="2020-05" db="UniProtKB">
        <authorList>
            <consortium name="EnsemblMetazoa"/>
        </authorList>
    </citation>
    <scope>IDENTIFICATION</scope>
    <source>
        <strain evidence="2">USDA</strain>
    </source>
</reference>
<feature type="region of interest" description="Disordered" evidence="1">
    <location>
        <begin position="572"/>
        <end position="617"/>
    </location>
</feature>
<dbReference type="KEGG" id="scac:106083830"/>
<evidence type="ECO:0000256" key="1">
    <source>
        <dbReference type="SAM" id="MobiDB-lite"/>
    </source>
</evidence>
<dbReference type="VEuPathDB" id="VectorBase:SCAU012701"/>
<feature type="compositionally biased region" description="Basic and acidic residues" evidence="1">
    <location>
        <begin position="572"/>
        <end position="591"/>
    </location>
</feature>
<proteinExistence type="predicted"/>
<feature type="region of interest" description="Disordered" evidence="1">
    <location>
        <begin position="323"/>
        <end position="342"/>
    </location>
</feature>
<feature type="compositionally biased region" description="Acidic residues" evidence="1">
    <location>
        <begin position="333"/>
        <end position="342"/>
    </location>
</feature>
<evidence type="ECO:0000313" key="2">
    <source>
        <dbReference type="EnsemblMetazoa" id="SCAU012701-PA"/>
    </source>
</evidence>
<feature type="compositionally biased region" description="Basic and acidic residues" evidence="1">
    <location>
        <begin position="608"/>
        <end position="617"/>
    </location>
</feature>
<feature type="compositionally biased region" description="Basic and acidic residues" evidence="1">
    <location>
        <begin position="963"/>
        <end position="986"/>
    </location>
</feature>
<dbReference type="Proteomes" id="UP000095300">
    <property type="component" value="Unassembled WGS sequence"/>
</dbReference>
<sequence length="1244" mass="142894">MESLRDNTNPLLDLERLQKLSYERSKLWSAFLDNIHESENLCEIPLNDVEKCLETISNDYNDDDDDELASMEDENYVDNIDPEVLRDITNSTRLSLMFNSTKKLEDVSTNKASHDIIDMLNETLPVINEHNRQMKESGMDRILSTFDSKKIEKVGGWLKRHNSLCAADIPKTASSERRDTARMRKNNLIEHLHREPAYRNCIPEEDTESDDSFDSGETARYIRSSRIGSVKNSASTTMMIKTYRMFKSTRQALRDKYACVQDEDADLHLNELRLRRRLAKESAMLFYKDKHFSSKAYEPLYPYFTPTHSQHFQRRKLFRKRTASNSCSTMDESSTDSDDLYQDEGERNYHRRHHQACCNQRHCSGFVTGHHLTTSSKRSQYCLSEKMSVPSHDHMYSYLKAHARAIPSTSGKKKPLKRLDNRPCKRESECKCCNEKRLCKEYKHLADTSTEEWIVENCFSPTKKPMMTSTQLEIVNDDGPKQTIDVAGQKQAIHNPVDWGYESVKKDRSKKTETEEIKADEYGKNIPKSNVTKKVRKYTKKKDVVQKASAEDSFERELELALKLSEAEFKKQQKNKTAENEMQMKKEDDSLPKVTTEKNCSTSRKKVKNLDDNNNTKDKRTMVKIGKKKTEILPSKAKRKNHSKGLKGKLEQEHIDNENFLTLPTTRMDQMCETENIVDNYELEELENAKEKSVVKENKNYSIDLLESSNSKNNSTICKSKLGQHNTNEEIDFQQEKLSKRISHINKSTTLSHTKSRISECEGSTEDRESQERTVESKLEHCIEAPNKGTKKVKRKELAEKKAGKEHFVPMKEYEADRSIHRGNVDRNFENNCDAVEIKGRTFGKKINMSLSKNLKPVDKTSIKVTRAYQITQENTFSKAKENNEDNHLWHQDNEEHENGPSYSTTSSIALSKKKKKEQNDSLNLINVTKQTVKEKKTSSKRQSFKTSEKKLYTLSSDDEYEENKTEKSKDFSSNNKKDSYSETKQKFGGPKNQTTKRQITENDDVISKRIALYPDQDSSRTIAKEVIADKGDETIKKKPNASSPSDEDNLKNIVSNVSSTTTIPYSPEVNRTRMGITQDRSGRYMVECESKSEALEEINCTVVSSTTNTELLTSSSLCHTNQQDTLNATVQRRRTDKKKGILIYAPKNSSIGPDQQQLTRDDGFFNITLEHLSKVIGQKPAEKFLKYYIGPLRFNSNSTVYLRPPTSGVQDTSVASTSESDDDVLDYANRCGDLYASFGEGRK</sequence>
<feature type="region of interest" description="Disordered" evidence="1">
    <location>
        <begin position="749"/>
        <end position="775"/>
    </location>
</feature>
<accession>A0A1I8Q0F3</accession>
<feature type="compositionally biased region" description="Polar residues" evidence="1">
    <location>
        <begin position="901"/>
        <end position="910"/>
    </location>
</feature>
<protein>
    <submittedName>
        <fullName evidence="2">Uncharacterized protein</fullName>
    </submittedName>
</protein>
<dbReference type="OrthoDB" id="8021929at2759"/>
<name>A0A1I8Q0F3_STOCA</name>
<dbReference type="STRING" id="35570.A0A1I8Q0F3"/>
<feature type="region of interest" description="Disordered" evidence="1">
    <location>
        <begin position="892"/>
        <end position="923"/>
    </location>
</feature>
<gene>
    <name evidence="2" type="primary">106083830</name>
</gene>
<feature type="region of interest" description="Disordered" evidence="1">
    <location>
        <begin position="958"/>
        <end position="1001"/>
    </location>
</feature>
<organism evidence="2 3">
    <name type="scientific">Stomoxys calcitrans</name>
    <name type="common">Stable fly</name>
    <name type="synonym">Conops calcitrans</name>
    <dbReference type="NCBI Taxonomy" id="35570"/>
    <lineage>
        <taxon>Eukaryota</taxon>
        <taxon>Metazoa</taxon>
        <taxon>Ecdysozoa</taxon>
        <taxon>Arthropoda</taxon>
        <taxon>Hexapoda</taxon>
        <taxon>Insecta</taxon>
        <taxon>Pterygota</taxon>
        <taxon>Neoptera</taxon>
        <taxon>Endopterygota</taxon>
        <taxon>Diptera</taxon>
        <taxon>Brachycera</taxon>
        <taxon>Muscomorpha</taxon>
        <taxon>Muscoidea</taxon>
        <taxon>Muscidae</taxon>
        <taxon>Stomoxys</taxon>
    </lineage>
</organism>
<evidence type="ECO:0000313" key="3">
    <source>
        <dbReference type="Proteomes" id="UP000095300"/>
    </source>
</evidence>
<keyword evidence="3" id="KW-1185">Reference proteome</keyword>
<dbReference type="EnsemblMetazoa" id="SCAU012701-RA">
    <property type="protein sequence ID" value="SCAU012701-PA"/>
    <property type="gene ID" value="SCAU012701"/>
</dbReference>
<dbReference type="AlphaFoldDB" id="A0A1I8Q0F3"/>
<feature type="compositionally biased region" description="Basic and acidic residues" evidence="1">
    <location>
        <begin position="757"/>
        <end position="775"/>
    </location>
</feature>